<dbReference type="OrthoDB" id="10258068at2759"/>
<keyword evidence="6 7" id="KW-0456">Lyase</keyword>
<dbReference type="EMBL" id="VFQX01000052">
    <property type="protein sequence ID" value="KAF0974595.1"/>
    <property type="molecule type" value="Genomic_DNA"/>
</dbReference>
<dbReference type="InterPro" id="IPR035965">
    <property type="entry name" value="PAS-like_dom_sf"/>
</dbReference>
<dbReference type="RefSeq" id="XP_044559308.1">
    <property type="nucleotide sequence ID" value="XM_044710283.1"/>
</dbReference>
<feature type="transmembrane region" description="Helical" evidence="8">
    <location>
        <begin position="175"/>
        <end position="196"/>
    </location>
</feature>
<dbReference type="VEuPathDB" id="AmoebaDB:NfTy_088570"/>
<keyword evidence="2 8" id="KW-0812">Transmembrane</keyword>
<evidence type="ECO:0000256" key="4">
    <source>
        <dbReference type="ARBA" id="ARBA00022989"/>
    </source>
</evidence>
<evidence type="ECO:0000313" key="11">
    <source>
        <dbReference type="EMBL" id="KAF0974595.1"/>
    </source>
</evidence>
<evidence type="ECO:0000256" key="5">
    <source>
        <dbReference type="ARBA" id="ARBA00023136"/>
    </source>
</evidence>
<evidence type="ECO:0000313" key="12">
    <source>
        <dbReference type="Proteomes" id="UP000444721"/>
    </source>
</evidence>
<reference evidence="11 12" key="1">
    <citation type="journal article" date="2019" name="Sci. Rep.">
        <title>Nanopore sequencing improves the draft genome of the human pathogenic amoeba Naegleria fowleri.</title>
        <authorList>
            <person name="Liechti N."/>
            <person name="Schurch N."/>
            <person name="Bruggmann R."/>
            <person name="Wittwer M."/>
        </authorList>
    </citation>
    <scope>NUCLEOTIDE SEQUENCE [LARGE SCALE GENOMIC DNA]</scope>
    <source>
        <strain evidence="11 12">ATCC 30894</strain>
    </source>
</reference>
<feature type="transmembrane region" description="Helical" evidence="8">
    <location>
        <begin position="72"/>
        <end position="90"/>
    </location>
</feature>
<dbReference type="InterPro" id="IPR018297">
    <property type="entry name" value="A/G_cyclase_CS"/>
</dbReference>
<feature type="transmembrane region" description="Helical" evidence="8">
    <location>
        <begin position="768"/>
        <end position="795"/>
    </location>
</feature>
<dbReference type="VEuPathDB" id="AmoebaDB:NF0058020"/>
<dbReference type="InterPro" id="IPR050401">
    <property type="entry name" value="Cyclic_nucleotide_synthase"/>
</dbReference>
<feature type="transmembrane region" description="Helical" evidence="8">
    <location>
        <begin position="230"/>
        <end position="249"/>
    </location>
</feature>
<dbReference type="GO" id="GO:0004383">
    <property type="term" value="F:guanylate cyclase activity"/>
    <property type="evidence" value="ECO:0007669"/>
    <property type="project" value="TreeGrafter"/>
</dbReference>
<proteinExistence type="inferred from homology"/>
<dbReference type="Gene3D" id="3.30.70.1230">
    <property type="entry name" value="Nucleotide cyclase"/>
    <property type="match status" value="1"/>
</dbReference>
<dbReference type="InterPro" id="IPR057352">
    <property type="entry name" value="TPR_TmcB/C"/>
</dbReference>
<dbReference type="PANTHER" id="PTHR11920">
    <property type="entry name" value="GUANYLYL CYCLASE"/>
    <property type="match status" value="1"/>
</dbReference>
<dbReference type="Pfam" id="PF13426">
    <property type="entry name" value="PAS_9"/>
    <property type="match status" value="1"/>
</dbReference>
<dbReference type="PROSITE" id="PS00452">
    <property type="entry name" value="GUANYLATE_CYCLASE_1"/>
    <property type="match status" value="1"/>
</dbReference>
<feature type="domain" description="PAS" evidence="9">
    <location>
        <begin position="1419"/>
        <end position="1489"/>
    </location>
</feature>
<sequence length="1827" mass="205863">MMDDSTSVVSNSRVGAFGGGLNGSAVFGDGQSEASTSTERINSPSMTKQINSAASSLIVSLQIETERTGWKWYLGTWIPIMLYLWSSMFLPTLREASKNTTPNQPLSHYIFVSAANFPNTLAGNVWMTREISIAIAAVIFAFVVLSYLVGIVAVWRSDRTTSSSSSRNGLSKMKLLFYIFGVGCQTFGVFFLYIFAGFYDCSLTEVDSQTSEPVLNRYSPPVPCFGAQNLIFFVMSILATLTVILFVVFSRSITQSLNPLSTVPFASTHPFTLTLLDVVNMLGLVILYAVPIEYGYAAHAANCVLSFVFMLFLMYSCPFYRRIENSIMCGVACARLGASVATLVTSVLVQQVGMSIDSSLAIGVPLKFGLILLCGLCAFLGYEIYLKLTVRNVRNRILSELYDLIPADQSTLTTDKKSVKSFMESKALAILQDFNDSDGLRGLSMFFKFATKSNHVTHLDRITNADGIPLSISDKEISLVFVKTVQQHRRFKQVHMLHYLALLIAYDQQHSNVDIALELIQRITTHSSSLLDQIMAQYRIKEIQHKSSSTTHESFSMSNDMKVQRLKYLQDLLLSLHRDFWKELIQEPVKYSTIEKITLKISETTNECNKIFNELLVHRKNKNHLRMYATFVEIFEFDKELAIAIHDEANQLDEEQRVSMSIQKSKKNQVVPRFTKRENSSVSHRFMTENLHSTFSKKMTNPEIFSSQDLMLSKKKDNDDNVELTEDVNFDDSVSVTGGGEGLPASFEQKKETMFRNALKTRVYSESILFGAFLTFILICIAFVIGGIVITVVAVSNIAEDVLYLSHVCLPESSPVSVMKNIRNMQSWIHVWFNNGMNEWPPNYGNFLLLSKMGYINAYFEQFKKDKQFFENLIHISEQNKFDNAAFTEYGQTIYQIKIPTATYVNGSTSGEVMFIGQPIMRNISVNEIANSYSQLIDTVMNQFPKEDMTLLATQNSDNTTLLRNVMNSLLMNPISDYTFSYLFQNMDSNFQTLNTFCKRFVTNSKASTSSLIMNVELYFLVVLGLAILMGLIFFVMLRWNQLQFKRLINTIEKQLTKESIGKIYQGLLNSHKTNVDASLDWTILSKIFKSKISISIVVLLISLLVPLCVGIFYYEANGNASSAQISFVNIGYSANVIAHLQYIGFYMGEMLTFYGQDTNSSSYTFKTSIDSSYLKVAPTLDELQSLLVKEINNLVYYWNDLIFGNVNVENDFPMIGLYPSLDKLIKTGGYNCTQALAQNNMTMANYYRNCIGIQSLMTQYITGVSEVAEKTNRFYLSKQTSALNTTTSTSNFEENDASMFMKHYANYRMNLPLTDKLVVFMNEFVRASSEVKLVMVFSFGVFGVLSFIVLGKVLHSMMKSSADHFQHTRMLLNYIPVELFEKNEVLRNLALYNQFSNPILEKLNASSTKTLSNRDENSFTGICNIMNANVDGSLIINTLGEVELINSPALKMFGKTTTEILGASFFILFAPESQDVIRKVVNSLTEQVTKSSSPSTFHETLEVDACLRSNQSKFPAKINFFTLNSKSENRTIIAVTITDITSLRKQQALLAEEKQHSENLLKNILPDHVATRLKKGETFIAEGLKDITCFFSDMVGFTKISSSMMPTDLVKMLNAIVNGFDELTELYQLEKIKTIGDAYFAVGGINKNCSSDHPERTLRFAQDTFRVIREFNEGKLCGNILDDSNQQQLNIRVGIHTGGVVAGVIGKKKFAYDLWGDTINTASRMESTGVPGRIQISRTTYERVHDMGLEFEERQVEVKGKGIMQSYLLLAEYHMNPIVEPTLESDDNKDQHVEQVMLLRNSTSTTLPALESCNSIKSERKTEENN</sequence>
<feature type="transmembrane region" description="Helical" evidence="8">
    <location>
        <begin position="270"/>
        <end position="290"/>
    </location>
</feature>
<evidence type="ECO:0000259" key="9">
    <source>
        <dbReference type="PROSITE" id="PS50112"/>
    </source>
</evidence>
<evidence type="ECO:0000256" key="6">
    <source>
        <dbReference type="ARBA" id="ARBA00023239"/>
    </source>
</evidence>
<dbReference type="PROSITE" id="PS50125">
    <property type="entry name" value="GUANYLATE_CYCLASE_2"/>
    <property type="match status" value="1"/>
</dbReference>
<dbReference type="GO" id="GO:0004016">
    <property type="term" value="F:adenylate cyclase activity"/>
    <property type="evidence" value="ECO:0007669"/>
    <property type="project" value="TreeGrafter"/>
</dbReference>
<feature type="domain" description="Guanylate cyclase" evidence="10">
    <location>
        <begin position="1589"/>
        <end position="1727"/>
    </location>
</feature>
<dbReference type="Proteomes" id="UP000444721">
    <property type="component" value="Unassembled WGS sequence"/>
</dbReference>
<feature type="transmembrane region" description="Helical" evidence="8">
    <location>
        <begin position="131"/>
        <end position="155"/>
    </location>
</feature>
<accession>A0A6A5BLZ6</accession>
<evidence type="ECO:0000256" key="8">
    <source>
        <dbReference type="SAM" id="Phobius"/>
    </source>
</evidence>
<dbReference type="Pfam" id="PF25474">
    <property type="entry name" value="TPR_TmcB"/>
    <property type="match status" value="1"/>
</dbReference>
<dbReference type="Pfam" id="PF00211">
    <property type="entry name" value="Guanylate_cyc"/>
    <property type="match status" value="1"/>
</dbReference>
<dbReference type="GO" id="GO:0005886">
    <property type="term" value="C:plasma membrane"/>
    <property type="evidence" value="ECO:0007669"/>
    <property type="project" value="TreeGrafter"/>
</dbReference>
<dbReference type="GO" id="GO:0001653">
    <property type="term" value="F:peptide receptor activity"/>
    <property type="evidence" value="ECO:0007669"/>
    <property type="project" value="TreeGrafter"/>
</dbReference>
<dbReference type="InterPro" id="IPR029787">
    <property type="entry name" value="Nucleotide_cyclase"/>
</dbReference>
<dbReference type="SMART" id="SM00044">
    <property type="entry name" value="CYCc"/>
    <property type="match status" value="1"/>
</dbReference>
<comment type="subcellular location">
    <subcellularLocation>
        <location evidence="1">Membrane</location>
    </subcellularLocation>
</comment>
<protein>
    <recommendedName>
        <fullName evidence="13">Adenylate and Guanylate cyclase catalytic domain containing protein</fullName>
    </recommendedName>
</protein>
<dbReference type="CDD" id="cd07302">
    <property type="entry name" value="CHD"/>
    <property type="match status" value="1"/>
</dbReference>
<gene>
    <name evidence="11" type="ORF">FDP41_006627</name>
</gene>
<keyword evidence="5 8" id="KW-0472">Membrane</keyword>
<keyword evidence="4 8" id="KW-1133">Transmembrane helix</keyword>
<dbReference type="GO" id="GO:0007168">
    <property type="term" value="P:receptor guanylyl cyclase signaling pathway"/>
    <property type="evidence" value="ECO:0007669"/>
    <property type="project" value="TreeGrafter"/>
</dbReference>
<evidence type="ECO:0008006" key="13">
    <source>
        <dbReference type="Google" id="ProtNLM"/>
    </source>
</evidence>
<name>A0A6A5BLZ6_NAEFO</name>
<dbReference type="Gene3D" id="3.30.450.20">
    <property type="entry name" value="PAS domain"/>
    <property type="match status" value="1"/>
</dbReference>
<feature type="transmembrane region" description="Helical" evidence="8">
    <location>
        <begin position="296"/>
        <end position="315"/>
    </location>
</feature>
<evidence type="ECO:0000256" key="7">
    <source>
        <dbReference type="RuleBase" id="RU000405"/>
    </source>
</evidence>
<evidence type="ECO:0000256" key="1">
    <source>
        <dbReference type="ARBA" id="ARBA00004370"/>
    </source>
</evidence>
<dbReference type="VEuPathDB" id="AmoebaDB:NF0120100"/>
<dbReference type="InterPro" id="IPR001054">
    <property type="entry name" value="A/G_cyclase"/>
</dbReference>
<dbReference type="GO" id="GO:0035556">
    <property type="term" value="P:intracellular signal transduction"/>
    <property type="evidence" value="ECO:0007669"/>
    <property type="project" value="InterPro"/>
</dbReference>
<keyword evidence="3" id="KW-0547">Nucleotide-binding</keyword>
<feature type="transmembrane region" description="Helical" evidence="8">
    <location>
        <begin position="1334"/>
        <end position="1355"/>
    </location>
</feature>
<dbReference type="VEuPathDB" id="AmoebaDB:FDP41_006627"/>
<dbReference type="CDD" id="cd00130">
    <property type="entry name" value="PAS"/>
    <property type="match status" value="1"/>
</dbReference>
<feature type="transmembrane region" description="Helical" evidence="8">
    <location>
        <begin position="1018"/>
        <end position="1038"/>
    </location>
</feature>
<dbReference type="GeneID" id="68113845"/>
<dbReference type="SUPFAM" id="SSF55785">
    <property type="entry name" value="PYP-like sensor domain (PAS domain)"/>
    <property type="match status" value="1"/>
</dbReference>
<dbReference type="SUPFAM" id="SSF55073">
    <property type="entry name" value="Nucleotide cyclase"/>
    <property type="match status" value="1"/>
</dbReference>
<evidence type="ECO:0000256" key="2">
    <source>
        <dbReference type="ARBA" id="ARBA00022692"/>
    </source>
</evidence>
<evidence type="ECO:0000259" key="10">
    <source>
        <dbReference type="PROSITE" id="PS50125"/>
    </source>
</evidence>
<dbReference type="InterPro" id="IPR000014">
    <property type="entry name" value="PAS"/>
</dbReference>
<dbReference type="NCBIfam" id="TIGR00229">
    <property type="entry name" value="sensory_box"/>
    <property type="match status" value="1"/>
</dbReference>
<comment type="similarity">
    <text evidence="7">Belongs to the adenylyl cyclase class-4/guanylyl cyclase family.</text>
</comment>
<feature type="transmembrane region" description="Helical" evidence="8">
    <location>
        <begin position="327"/>
        <end position="348"/>
    </location>
</feature>
<feature type="transmembrane region" description="Helical" evidence="8">
    <location>
        <begin position="1093"/>
        <end position="1115"/>
    </location>
</feature>
<comment type="caution">
    <text evidence="11">The sequence shown here is derived from an EMBL/GenBank/DDBJ whole genome shotgun (WGS) entry which is preliminary data.</text>
</comment>
<evidence type="ECO:0000256" key="3">
    <source>
        <dbReference type="ARBA" id="ARBA00022741"/>
    </source>
</evidence>
<dbReference type="PANTHER" id="PTHR11920:SF335">
    <property type="entry name" value="GUANYLATE CYCLASE"/>
    <property type="match status" value="1"/>
</dbReference>
<dbReference type="GO" id="GO:0000166">
    <property type="term" value="F:nucleotide binding"/>
    <property type="evidence" value="ECO:0007669"/>
    <property type="project" value="UniProtKB-KW"/>
</dbReference>
<feature type="transmembrane region" description="Helical" evidence="8">
    <location>
        <begin position="368"/>
        <end position="386"/>
    </location>
</feature>
<keyword evidence="12" id="KW-1185">Reference proteome</keyword>
<organism evidence="11 12">
    <name type="scientific">Naegleria fowleri</name>
    <name type="common">Brain eating amoeba</name>
    <dbReference type="NCBI Taxonomy" id="5763"/>
    <lineage>
        <taxon>Eukaryota</taxon>
        <taxon>Discoba</taxon>
        <taxon>Heterolobosea</taxon>
        <taxon>Tetramitia</taxon>
        <taxon>Eutetramitia</taxon>
        <taxon>Vahlkampfiidae</taxon>
        <taxon>Naegleria</taxon>
    </lineage>
</organism>
<dbReference type="PROSITE" id="PS50112">
    <property type="entry name" value="PAS"/>
    <property type="match status" value="1"/>
</dbReference>